<evidence type="ECO:0000313" key="2">
    <source>
        <dbReference type="Proteomes" id="UP000708148"/>
    </source>
</evidence>
<dbReference type="AlphaFoldDB" id="A0A8S1J397"/>
<comment type="caution">
    <text evidence="1">The sequence shown here is derived from an EMBL/GenBank/DDBJ whole genome shotgun (WGS) entry which is preliminary data.</text>
</comment>
<organism evidence="1 2">
    <name type="scientific">Ostreobium quekettii</name>
    <dbReference type="NCBI Taxonomy" id="121088"/>
    <lineage>
        <taxon>Eukaryota</taxon>
        <taxon>Viridiplantae</taxon>
        <taxon>Chlorophyta</taxon>
        <taxon>core chlorophytes</taxon>
        <taxon>Ulvophyceae</taxon>
        <taxon>TCBD clade</taxon>
        <taxon>Bryopsidales</taxon>
        <taxon>Ostreobineae</taxon>
        <taxon>Ostreobiaceae</taxon>
        <taxon>Ostreobium</taxon>
    </lineage>
</organism>
<dbReference type="Proteomes" id="UP000708148">
    <property type="component" value="Unassembled WGS sequence"/>
</dbReference>
<evidence type="ECO:0000313" key="1">
    <source>
        <dbReference type="EMBL" id="CAD7700657.1"/>
    </source>
</evidence>
<protein>
    <submittedName>
        <fullName evidence="1">Uncharacterized protein</fullName>
    </submittedName>
</protein>
<accession>A0A8S1J397</accession>
<name>A0A8S1J397_9CHLO</name>
<sequence>MERLRTGHRKYAPRPSALEVALKLVTKKIELSRTKALGAYFDDPRQDINFDFLAENEQHSVLLEEFRRLSELGKEDNLAGELSPSALQARVDVRESEEGRRKEMSRDHVQLEVRDWLRGGPRVELPQSHASLGGRLHAAWSSEDLATGRSQSERMATPPGIASWVRGEDEIAELCETMDGRWRALMRMPPGLFEELKDLRGELMRARKARFWINAMYRIEGEVEKMARAEASQLLASTESVWRGCARQPLVLAPGIRGNRLESMRMGLREAMLRYQLDMLRYRAAVESDNNERSAMQAVYDWLIGIAWDLKVVNITIL</sequence>
<keyword evidence="2" id="KW-1185">Reference proteome</keyword>
<gene>
    <name evidence="1" type="ORF">OSTQU699_LOCUS6016</name>
</gene>
<proteinExistence type="predicted"/>
<dbReference type="EMBL" id="CAJHUC010001317">
    <property type="protein sequence ID" value="CAD7700657.1"/>
    <property type="molecule type" value="Genomic_DNA"/>
</dbReference>
<reference evidence="1" key="1">
    <citation type="submission" date="2020-12" db="EMBL/GenBank/DDBJ databases">
        <authorList>
            <person name="Iha C."/>
        </authorList>
    </citation>
    <scope>NUCLEOTIDE SEQUENCE</scope>
</reference>